<evidence type="ECO:0000313" key="5">
    <source>
        <dbReference type="Proteomes" id="UP001139103"/>
    </source>
</evidence>
<evidence type="ECO:0000313" key="4">
    <source>
        <dbReference type="EMBL" id="MCC9628654.1"/>
    </source>
</evidence>
<reference evidence="4" key="1">
    <citation type="submission" date="2021-11" db="EMBL/GenBank/DDBJ databases">
        <title>Genome sequence.</title>
        <authorList>
            <person name="Sun Q."/>
        </authorList>
    </citation>
    <scope>NUCLEOTIDE SEQUENCE</scope>
    <source>
        <strain evidence="4">JC732</strain>
    </source>
</reference>
<organism evidence="4 5">
    <name type="scientific">Blastopirellula sediminis</name>
    <dbReference type="NCBI Taxonomy" id="2894196"/>
    <lineage>
        <taxon>Bacteria</taxon>
        <taxon>Pseudomonadati</taxon>
        <taxon>Planctomycetota</taxon>
        <taxon>Planctomycetia</taxon>
        <taxon>Pirellulales</taxon>
        <taxon>Pirellulaceae</taxon>
        <taxon>Blastopirellula</taxon>
    </lineage>
</organism>
<feature type="domain" description="Alkaline phosphatase-like protein PglZ second" evidence="1">
    <location>
        <begin position="167"/>
        <end position="309"/>
    </location>
</feature>
<dbReference type="EMBL" id="JAJKFT010000004">
    <property type="protein sequence ID" value="MCC9628654.1"/>
    <property type="molecule type" value="Genomic_DNA"/>
</dbReference>
<sequence>MTAPSFSQIKAQVAAIRQKVSREDPIGIHSAGRWTGEAIKYDGEQGYSIHQCDSPLSFRIALRQPTDEGVTKVLITGLDEHDLGEDVMLRLAKRKLFPIDPWQIVRSLFDAHAVDPRLTKQAWIAEALLELNPADGFPAARGGFLDSETVWPLLLEGAIGFRAEAPDLTSLLKWSLDADATSEFRRRPDAFRQGAANWLAEKAGPAAKTVLHCIEKLDRADAVPLGLAAAVVYHPSALGKLEKATGKLEERFLGGKSPDTEQMQRWSTAATEVVRSLRHTAPKSYHQTIQRADKILCDIQAEGWAHLSDTSSLGFDQRLVSVGETLSGILDQGNWNRLEDLVATQKQVSLHDQSASEIRRVERIEMALRLMRWLANQDEHGPNEPKSFAEAADKQLHEGGFVDWARLSLRSGDPIRELSEGYARLFNRVRDVREQQSQSFGKLLVDWTAANSHGDQVIPVEKILDEIVAPLAAEAMVLVIVIDGMSTAVCRELLADVTKHDWILLAEPGRDMNRPGVATIPSVTEFSRTSLLCGKRSQGTQEDEKIGFAKHPGLLEHSRSGSPPVLFHKAGLQQESDDSVLAAEVRKEIASTHRRVVGVVVNAVDDHLLKGEQIDTRWSRDEIKVLPALLHEARIARRLVVLVSDHGHVLDCQAEGRPFKEDLAGGERWRSAKGSPGNDELFVKGSRVLTNGHQLIAPWSERVRYGMKKNGYHGGLSPQEMIVPIAVMASTDSFPQGWSEQLIDTPDWWDASSAAKIPTAEKPVPKLKPVASKPIDTLFDMEDKPRLAVADAALPQWVSNLLASPVFEDQKRFAGRGVPTDEIFARLLSSLDERGGKMTSVALARTLEVPKVRLPGLLAKAERVLNVDGYDVLRRDDASETVELNRSILLKQFDLVE</sequence>
<dbReference type="InterPro" id="IPR058882">
    <property type="entry name" value="PglZ_C"/>
</dbReference>
<feature type="domain" description="Alkaline phosphatase-like protein PglZ C-terminal" evidence="3">
    <location>
        <begin position="795"/>
        <end position="894"/>
    </location>
</feature>
<evidence type="ECO:0000259" key="3">
    <source>
        <dbReference type="Pfam" id="PF25863"/>
    </source>
</evidence>
<accession>A0A9X1MND9</accession>
<evidence type="ECO:0000259" key="2">
    <source>
        <dbReference type="Pfam" id="PF25862"/>
    </source>
</evidence>
<protein>
    <submittedName>
        <fullName evidence="4">BREX-2 system phosphatase PglZ</fullName>
    </submittedName>
</protein>
<dbReference type="Pfam" id="PF25862">
    <property type="entry name" value="PglZ_1st"/>
    <property type="match status" value="1"/>
</dbReference>
<dbReference type="NCBIfam" id="NF033446">
    <property type="entry name" value="BREX_PglZ_2"/>
    <property type="match status" value="1"/>
</dbReference>
<feature type="domain" description="Alkaline phosphatase-like protein PglZ N-terminal" evidence="2">
    <location>
        <begin position="12"/>
        <end position="96"/>
    </location>
</feature>
<dbReference type="AlphaFoldDB" id="A0A9X1MND9"/>
<name>A0A9X1MND9_9BACT</name>
<dbReference type="Pfam" id="PF08665">
    <property type="entry name" value="PglZ"/>
    <property type="match status" value="1"/>
</dbReference>
<proteinExistence type="predicted"/>
<keyword evidence="5" id="KW-1185">Reference proteome</keyword>
<dbReference type="InterPro" id="IPR047992">
    <property type="entry name" value="BREX_PglZ"/>
</dbReference>
<gene>
    <name evidence="4" type="primary">pglZ</name>
    <name evidence="4" type="ORF">LOC68_09610</name>
</gene>
<dbReference type="Proteomes" id="UP001139103">
    <property type="component" value="Unassembled WGS sequence"/>
</dbReference>
<comment type="caution">
    <text evidence="4">The sequence shown here is derived from an EMBL/GenBank/DDBJ whole genome shotgun (WGS) entry which is preliminary data.</text>
</comment>
<dbReference type="Pfam" id="PF25861">
    <property type="entry name" value="PglZ_2nd"/>
    <property type="match status" value="1"/>
</dbReference>
<evidence type="ECO:0000259" key="1">
    <source>
        <dbReference type="Pfam" id="PF25861"/>
    </source>
</evidence>
<dbReference type="Pfam" id="PF25863">
    <property type="entry name" value="PglZ_C"/>
    <property type="match status" value="1"/>
</dbReference>
<dbReference type="InterPro" id="IPR058881">
    <property type="entry name" value="PglZ_2nd"/>
</dbReference>
<dbReference type="RefSeq" id="WP_230218083.1">
    <property type="nucleotide sequence ID" value="NZ_JAJKFT010000004.1"/>
</dbReference>
<dbReference type="InterPro" id="IPR058880">
    <property type="entry name" value="PglZ_N"/>
</dbReference>